<dbReference type="PROSITE" id="PS00373">
    <property type="entry name" value="GART"/>
    <property type="match status" value="1"/>
</dbReference>
<dbReference type="STRING" id="879212.DespoDRAFT_02125"/>
<dbReference type="RefSeq" id="WP_004073399.1">
    <property type="nucleotide sequence ID" value="NZ_CM001488.1"/>
</dbReference>
<dbReference type="HAMAP" id="MF_00182">
    <property type="entry name" value="Formyl_trans"/>
    <property type="match status" value="1"/>
</dbReference>
<dbReference type="AlphaFoldDB" id="I5B3F1"/>
<comment type="catalytic activity">
    <reaction evidence="5">
        <text>L-methionyl-tRNA(fMet) + (6R)-10-formyltetrahydrofolate = N-formyl-L-methionyl-tRNA(fMet) + (6S)-5,6,7,8-tetrahydrofolate + H(+)</text>
        <dbReference type="Rhea" id="RHEA:24380"/>
        <dbReference type="Rhea" id="RHEA-COMP:9952"/>
        <dbReference type="Rhea" id="RHEA-COMP:9953"/>
        <dbReference type="ChEBI" id="CHEBI:15378"/>
        <dbReference type="ChEBI" id="CHEBI:57453"/>
        <dbReference type="ChEBI" id="CHEBI:78530"/>
        <dbReference type="ChEBI" id="CHEBI:78844"/>
        <dbReference type="ChEBI" id="CHEBI:195366"/>
        <dbReference type="EC" id="2.1.2.9"/>
    </reaction>
</comment>
<dbReference type="EMBL" id="CM001488">
    <property type="protein sequence ID" value="EIM64014.1"/>
    <property type="molecule type" value="Genomic_DNA"/>
</dbReference>
<dbReference type="HOGENOM" id="CLU_033347_1_1_7"/>
<keyword evidence="3 5" id="KW-0808">Transferase</keyword>
<evidence type="ECO:0000256" key="4">
    <source>
        <dbReference type="ARBA" id="ARBA00022917"/>
    </source>
</evidence>
<evidence type="ECO:0000259" key="7">
    <source>
        <dbReference type="Pfam" id="PF02911"/>
    </source>
</evidence>
<organism evidence="8 9">
    <name type="scientific">Desulfobacter postgatei 2ac9</name>
    <dbReference type="NCBI Taxonomy" id="879212"/>
    <lineage>
        <taxon>Bacteria</taxon>
        <taxon>Pseudomonadati</taxon>
        <taxon>Thermodesulfobacteriota</taxon>
        <taxon>Desulfobacteria</taxon>
        <taxon>Desulfobacterales</taxon>
        <taxon>Desulfobacteraceae</taxon>
        <taxon>Desulfobacter</taxon>
    </lineage>
</organism>
<dbReference type="SUPFAM" id="SSF50486">
    <property type="entry name" value="FMT C-terminal domain-like"/>
    <property type="match status" value="1"/>
</dbReference>
<dbReference type="InterPro" id="IPR044135">
    <property type="entry name" value="Met-tRNA-FMT_C"/>
</dbReference>
<dbReference type="Pfam" id="PF00551">
    <property type="entry name" value="Formyl_trans_N"/>
    <property type="match status" value="1"/>
</dbReference>
<dbReference type="eggNOG" id="COG0223">
    <property type="taxonomic scope" value="Bacteria"/>
</dbReference>
<accession>I5B3F1</accession>
<dbReference type="GO" id="GO:0005829">
    <property type="term" value="C:cytosol"/>
    <property type="evidence" value="ECO:0007669"/>
    <property type="project" value="TreeGrafter"/>
</dbReference>
<evidence type="ECO:0000259" key="6">
    <source>
        <dbReference type="Pfam" id="PF00551"/>
    </source>
</evidence>
<sequence length="315" mass="33948">MKKTRIVFMGTPEFSVPALEALAKDPGFDILLAVTQPDRPKGRGKKLSPSPVKQAALNLGIEVYQPEKINTPEGISLISGLKPDYFVVVAFGQILSRQMLDIPQKYPINIHASLLPKYRGASPIQAAILNMDEHTGVTTMVMAEKMDAGDILLMDTTPVDPEETASMLHDRLSLMGADLIIKTIHGIEHNQVTPVPQDHSNATYVTMLKKSDGRINWNGSARSVCAHINAMTPWPGAFTELCGKRLKIFKAVLSSLSIPSSALPGTIVCCNDKGLFVAAGNGVVQVLELMGSSGKRLDAAAFLCGNKIDLPACFE</sequence>
<keyword evidence="4 5" id="KW-0648">Protein biosynthesis</keyword>
<dbReference type="CDD" id="cd08704">
    <property type="entry name" value="Met_tRNA_FMT_C"/>
    <property type="match status" value="1"/>
</dbReference>
<comment type="similarity">
    <text evidence="1 5">Belongs to the Fmt family.</text>
</comment>
<dbReference type="InterPro" id="IPR005793">
    <property type="entry name" value="Formyl_trans_C"/>
</dbReference>
<evidence type="ECO:0000256" key="5">
    <source>
        <dbReference type="HAMAP-Rule" id="MF_00182"/>
    </source>
</evidence>
<dbReference type="InterPro" id="IPR036477">
    <property type="entry name" value="Formyl_transf_N_sf"/>
</dbReference>
<gene>
    <name evidence="5" type="primary">fmt</name>
    <name evidence="8" type="ORF">DespoDRAFT_02125</name>
</gene>
<dbReference type="OrthoDB" id="9802815at2"/>
<dbReference type="GO" id="GO:0004479">
    <property type="term" value="F:methionyl-tRNA formyltransferase activity"/>
    <property type="evidence" value="ECO:0007669"/>
    <property type="project" value="UniProtKB-UniRule"/>
</dbReference>
<feature type="domain" description="Formyl transferase N-terminal" evidence="6">
    <location>
        <begin position="5"/>
        <end position="183"/>
    </location>
</feature>
<dbReference type="InterPro" id="IPR001555">
    <property type="entry name" value="GART_AS"/>
</dbReference>
<reference evidence="8 9" key="1">
    <citation type="submission" date="2011-09" db="EMBL/GenBank/DDBJ databases">
        <authorList>
            <consortium name="US DOE Joint Genome Institute (JGI-PGF)"/>
            <person name="Lucas S."/>
            <person name="Han J."/>
            <person name="Lapidus A."/>
            <person name="Cheng J.-F."/>
            <person name="Goodwin L."/>
            <person name="Pitluck S."/>
            <person name="Peters L."/>
            <person name="Land M.L."/>
            <person name="Hauser L."/>
            <person name="Orellana R."/>
            <person name="Lovley D."/>
            <person name="Woyke T.J."/>
        </authorList>
    </citation>
    <scope>NUCLEOTIDE SEQUENCE [LARGE SCALE GENOMIC DNA]</scope>
    <source>
        <strain evidence="8 9">2ac9</strain>
    </source>
</reference>
<dbReference type="Proteomes" id="UP000005778">
    <property type="component" value="Chromosome"/>
</dbReference>
<dbReference type="Pfam" id="PF02911">
    <property type="entry name" value="Formyl_trans_C"/>
    <property type="match status" value="1"/>
</dbReference>
<dbReference type="SUPFAM" id="SSF53328">
    <property type="entry name" value="Formyltransferase"/>
    <property type="match status" value="1"/>
</dbReference>
<dbReference type="FunFam" id="3.40.50.12230:FF:000001">
    <property type="entry name" value="Methionyl-tRNA formyltransferase"/>
    <property type="match status" value="1"/>
</dbReference>
<dbReference type="PANTHER" id="PTHR11138">
    <property type="entry name" value="METHIONYL-TRNA FORMYLTRANSFERASE"/>
    <property type="match status" value="1"/>
</dbReference>
<evidence type="ECO:0000256" key="3">
    <source>
        <dbReference type="ARBA" id="ARBA00022679"/>
    </source>
</evidence>
<evidence type="ECO:0000256" key="2">
    <source>
        <dbReference type="ARBA" id="ARBA00012261"/>
    </source>
</evidence>
<keyword evidence="9" id="KW-1185">Reference proteome</keyword>
<dbReference type="EC" id="2.1.2.9" evidence="2 5"/>
<dbReference type="PANTHER" id="PTHR11138:SF5">
    <property type="entry name" value="METHIONYL-TRNA FORMYLTRANSFERASE, MITOCHONDRIAL"/>
    <property type="match status" value="1"/>
</dbReference>
<evidence type="ECO:0000313" key="8">
    <source>
        <dbReference type="EMBL" id="EIM64014.1"/>
    </source>
</evidence>
<dbReference type="Gene3D" id="3.40.50.12230">
    <property type="match status" value="1"/>
</dbReference>
<comment type="function">
    <text evidence="5">Attaches a formyl group to the free amino group of methionyl-tRNA(fMet). The formyl group appears to play a dual role in the initiator identity of N-formylmethionyl-tRNA by promoting its recognition by IF2 and preventing the misappropriation of this tRNA by the elongation apparatus.</text>
</comment>
<feature type="binding site" evidence="5">
    <location>
        <begin position="113"/>
        <end position="116"/>
    </location>
    <ligand>
        <name>(6S)-5,6,7,8-tetrahydrofolate</name>
        <dbReference type="ChEBI" id="CHEBI:57453"/>
    </ligand>
</feature>
<dbReference type="CDD" id="cd08646">
    <property type="entry name" value="FMT_core_Met-tRNA-FMT_N"/>
    <property type="match status" value="1"/>
</dbReference>
<dbReference type="InterPro" id="IPR011034">
    <property type="entry name" value="Formyl_transferase-like_C_sf"/>
</dbReference>
<evidence type="ECO:0000256" key="1">
    <source>
        <dbReference type="ARBA" id="ARBA00010699"/>
    </source>
</evidence>
<dbReference type="InterPro" id="IPR041711">
    <property type="entry name" value="Met-tRNA-FMT_N"/>
</dbReference>
<protein>
    <recommendedName>
        <fullName evidence="2 5">Methionyl-tRNA formyltransferase</fullName>
        <ecNumber evidence="2 5">2.1.2.9</ecNumber>
    </recommendedName>
</protein>
<reference evidence="8 9" key="2">
    <citation type="submission" date="2012-02" db="EMBL/GenBank/DDBJ databases">
        <title>Improved High-Quality Draft sequence of Desulfobacter postgatei 2ac9.</title>
        <authorList>
            <consortium name="US DOE Joint Genome Institute"/>
            <person name="Lucas S."/>
            <person name="Han J."/>
            <person name="Lapidus A."/>
            <person name="Cheng J.-F."/>
            <person name="Goodwin L."/>
            <person name="Pitluck S."/>
            <person name="Peters L."/>
            <person name="Ovchinnikova G."/>
            <person name="Held B."/>
            <person name="Detter J.C."/>
            <person name="Han C."/>
            <person name="Tapia R."/>
            <person name="Land M."/>
            <person name="Hauser L."/>
            <person name="Kyrpides N."/>
            <person name="Ivanova N."/>
            <person name="Pagani I."/>
            <person name="Orellana R."/>
            <person name="Lovley D."/>
            <person name="Woyke T."/>
        </authorList>
    </citation>
    <scope>NUCLEOTIDE SEQUENCE [LARGE SCALE GENOMIC DNA]</scope>
    <source>
        <strain evidence="8 9">2ac9</strain>
    </source>
</reference>
<name>I5B3F1_9BACT</name>
<evidence type="ECO:0000313" key="9">
    <source>
        <dbReference type="Proteomes" id="UP000005778"/>
    </source>
</evidence>
<dbReference type="InterPro" id="IPR002376">
    <property type="entry name" value="Formyl_transf_N"/>
</dbReference>
<proteinExistence type="inferred from homology"/>
<dbReference type="NCBIfam" id="TIGR00460">
    <property type="entry name" value="fmt"/>
    <property type="match status" value="1"/>
</dbReference>
<feature type="domain" description="Formyl transferase C-terminal" evidence="7">
    <location>
        <begin position="208"/>
        <end position="306"/>
    </location>
</feature>
<dbReference type="InterPro" id="IPR005794">
    <property type="entry name" value="Fmt"/>
</dbReference>